<evidence type="ECO:0000313" key="12">
    <source>
        <dbReference type="Proteomes" id="UP000276133"/>
    </source>
</evidence>
<dbReference type="STRING" id="10195.A0A3M7T3C2"/>
<evidence type="ECO:0000256" key="4">
    <source>
        <dbReference type="ARBA" id="ARBA00022692"/>
    </source>
</evidence>
<feature type="domain" description="Endoplasmic reticulum vesicle transporter N-terminal" evidence="10">
    <location>
        <begin position="8"/>
        <end position="97"/>
    </location>
</feature>
<dbReference type="GO" id="GO:0006890">
    <property type="term" value="P:retrograde vesicle-mediated transport, Golgi to endoplasmic reticulum"/>
    <property type="evidence" value="ECO:0007669"/>
    <property type="project" value="TreeGrafter"/>
</dbReference>
<evidence type="ECO:0000256" key="3">
    <source>
        <dbReference type="ARBA" id="ARBA00005648"/>
    </source>
</evidence>
<dbReference type="PANTHER" id="PTHR10984">
    <property type="entry name" value="ENDOPLASMIC RETICULUM-GOLGI INTERMEDIATE COMPARTMENT PROTEIN"/>
    <property type="match status" value="1"/>
</dbReference>
<sequence>MVNIFTKLKYFDAYPKPLEDFRIKTLSGALITSATTILVCILFFYEWISYMSIEINQELFVDLTRNQKLTINLDITFPHLHCSLLSLDAMDISGEHQNDVVKGLKKIRLDKSGEIINEITQKISSTTSTKVSSINANNSLDSPKCLSCFGAESSNIQCCNTCDDVRMAYRQKNWHFSPYGIDQCKETLSEANRNVQASVGSEDIEAIKVLIESNEGCKLQGHLEVNKVAGNFHIAPGISYQHEHMHIHDIKNMPIDKFNTAHYFDIFSFGDEYPNQYNPLERRNFKPIEKVDDNKKPDSMINNVFDFGIFQMFQNSLFDKANDDGDSISYSYFLKVVPTTYEYLNGRIVNNTFQYSVTRSTKLIKGGNIFGSQLPGIFVNYELSPIMIKYMERSKSFIHFITGCCAIIGGLFTIAGMLDTFVFRYRNILKKQQMNKLT</sequence>
<protein>
    <recommendedName>
        <fullName evidence="7">Endoplasmic reticulum-Golgi intermediate compartment protein 3</fullName>
    </recommendedName>
</protein>
<dbReference type="OrthoDB" id="270930at2759"/>
<evidence type="ECO:0000256" key="8">
    <source>
        <dbReference type="SAM" id="Phobius"/>
    </source>
</evidence>
<keyword evidence="4 8" id="KW-0812">Transmembrane</keyword>
<evidence type="ECO:0000256" key="7">
    <source>
        <dbReference type="ARBA" id="ARBA00040493"/>
    </source>
</evidence>
<dbReference type="AlphaFoldDB" id="A0A3M7T3C2"/>
<dbReference type="GO" id="GO:0005789">
    <property type="term" value="C:endoplasmic reticulum membrane"/>
    <property type="evidence" value="ECO:0007669"/>
    <property type="project" value="TreeGrafter"/>
</dbReference>
<dbReference type="GO" id="GO:0000139">
    <property type="term" value="C:Golgi membrane"/>
    <property type="evidence" value="ECO:0007669"/>
    <property type="project" value="TreeGrafter"/>
</dbReference>
<gene>
    <name evidence="11" type="ORF">BpHYR1_037773</name>
</gene>
<evidence type="ECO:0000256" key="5">
    <source>
        <dbReference type="ARBA" id="ARBA00022989"/>
    </source>
</evidence>
<organism evidence="11 12">
    <name type="scientific">Brachionus plicatilis</name>
    <name type="common">Marine rotifer</name>
    <name type="synonym">Brachionus muelleri</name>
    <dbReference type="NCBI Taxonomy" id="10195"/>
    <lineage>
        <taxon>Eukaryota</taxon>
        <taxon>Metazoa</taxon>
        <taxon>Spiralia</taxon>
        <taxon>Gnathifera</taxon>
        <taxon>Rotifera</taxon>
        <taxon>Eurotatoria</taxon>
        <taxon>Monogononta</taxon>
        <taxon>Pseudotrocha</taxon>
        <taxon>Ploima</taxon>
        <taxon>Brachionidae</taxon>
        <taxon>Brachionus</taxon>
    </lineage>
</organism>
<dbReference type="InterPro" id="IPR012936">
    <property type="entry name" value="Erv_C"/>
</dbReference>
<dbReference type="Proteomes" id="UP000276133">
    <property type="component" value="Unassembled WGS sequence"/>
</dbReference>
<evidence type="ECO:0000256" key="2">
    <source>
        <dbReference type="ARBA" id="ARBA00004457"/>
    </source>
</evidence>
<feature type="transmembrane region" description="Helical" evidence="8">
    <location>
        <begin position="26"/>
        <end position="45"/>
    </location>
</feature>
<dbReference type="GO" id="GO:0030134">
    <property type="term" value="C:COPII-coated ER to Golgi transport vesicle"/>
    <property type="evidence" value="ECO:0007669"/>
    <property type="project" value="TreeGrafter"/>
</dbReference>
<keyword evidence="6 8" id="KW-0472">Membrane</keyword>
<dbReference type="GO" id="GO:0033116">
    <property type="term" value="C:endoplasmic reticulum-Golgi intermediate compartment membrane"/>
    <property type="evidence" value="ECO:0007669"/>
    <property type="project" value="UniProtKB-SubCell"/>
</dbReference>
<evidence type="ECO:0000259" key="9">
    <source>
        <dbReference type="Pfam" id="PF07970"/>
    </source>
</evidence>
<dbReference type="Pfam" id="PF07970">
    <property type="entry name" value="COPIIcoated_ERV"/>
    <property type="match status" value="1"/>
</dbReference>
<comment type="similarity">
    <text evidence="3">Belongs to the ERGIC family.</text>
</comment>
<comment type="subcellular location">
    <subcellularLocation>
        <location evidence="2">Endoplasmic reticulum-Golgi intermediate compartment membrane</location>
        <topology evidence="2">Multi-pass membrane protein</topology>
    </subcellularLocation>
    <subcellularLocation>
        <location evidence="1">Golgi apparatus</location>
        <location evidence="1">cis-Golgi network membrane</location>
        <topology evidence="1">Multi-pass membrane protein</topology>
    </subcellularLocation>
</comment>
<dbReference type="InterPro" id="IPR045888">
    <property type="entry name" value="Erv"/>
</dbReference>
<feature type="transmembrane region" description="Helical" evidence="8">
    <location>
        <begin position="397"/>
        <end position="418"/>
    </location>
</feature>
<proteinExistence type="inferred from homology"/>
<accession>A0A3M7T3C2</accession>
<evidence type="ECO:0000256" key="1">
    <source>
        <dbReference type="ARBA" id="ARBA00004257"/>
    </source>
</evidence>
<keyword evidence="12" id="KW-1185">Reference proteome</keyword>
<evidence type="ECO:0000256" key="6">
    <source>
        <dbReference type="ARBA" id="ARBA00023136"/>
    </source>
</evidence>
<keyword evidence="5 8" id="KW-1133">Transmembrane helix</keyword>
<dbReference type="GO" id="GO:0006888">
    <property type="term" value="P:endoplasmic reticulum to Golgi vesicle-mediated transport"/>
    <property type="evidence" value="ECO:0007669"/>
    <property type="project" value="TreeGrafter"/>
</dbReference>
<comment type="caution">
    <text evidence="11">The sequence shown here is derived from an EMBL/GenBank/DDBJ whole genome shotgun (WGS) entry which is preliminary data.</text>
</comment>
<evidence type="ECO:0000259" key="10">
    <source>
        <dbReference type="Pfam" id="PF13850"/>
    </source>
</evidence>
<dbReference type="PANTHER" id="PTHR10984:SF25">
    <property type="entry name" value="ENDOPLASMIC RETICULUM-GOLGI INTERMEDIATE COMPARTMENT PROTEIN 3"/>
    <property type="match status" value="1"/>
</dbReference>
<dbReference type="EMBL" id="REGN01000355">
    <property type="protein sequence ID" value="RNA42526.1"/>
    <property type="molecule type" value="Genomic_DNA"/>
</dbReference>
<evidence type="ECO:0000313" key="11">
    <source>
        <dbReference type="EMBL" id="RNA42526.1"/>
    </source>
</evidence>
<dbReference type="InterPro" id="IPR039542">
    <property type="entry name" value="Erv_N"/>
</dbReference>
<feature type="domain" description="Endoplasmic reticulum vesicle transporter C-terminal" evidence="9">
    <location>
        <begin position="148"/>
        <end position="419"/>
    </location>
</feature>
<name>A0A3M7T3C2_BRAPC</name>
<dbReference type="Pfam" id="PF13850">
    <property type="entry name" value="ERGIC_N"/>
    <property type="match status" value="1"/>
</dbReference>
<reference evidence="11 12" key="1">
    <citation type="journal article" date="2018" name="Sci. Rep.">
        <title>Genomic signatures of local adaptation to the degree of environmental predictability in rotifers.</title>
        <authorList>
            <person name="Franch-Gras L."/>
            <person name="Hahn C."/>
            <person name="Garcia-Roger E.M."/>
            <person name="Carmona M.J."/>
            <person name="Serra M."/>
            <person name="Gomez A."/>
        </authorList>
    </citation>
    <scope>NUCLEOTIDE SEQUENCE [LARGE SCALE GENOMIC DNA]</scope>
    <source>
        <strain evidence="11">HYR1</strain>
    </source>
</reference>